<accession>M5G0Z5</accession>
<keyword evidence="8" id="KW-1185">Reference proteome</keyword>
<feature type="domain" description="BPL/LPL catalytic" evidence="6">
    <location>
        <begin position="39"/>
        <end position="227"/>
    </location>
</feature>
<dbReference type="OrthoDB" id="19908at2759"/>
<dbReference type="NCBIfam" id="TIGR00214">
    <property type="entry name" value="lipB"/>
    <property type="match status" value="1"/>
</dbReference>
<dbReference type="SUPFAM" id="SSF55681">
    <property type="entry name" value="Class II aaRS and biotin synthetases"/>
    <property type="match status" value="1"/>
</dbReference>
<dbReference type="InterPro" id="IPR020605">
    <property type="entry name" value="Octanoyltransferase_CS"/>
</dbReference>
<dbReference type="HOGENOM" id="CLU_035168_1_2_1"/>
<evidence type="ECO:0000256" key="1">
    <source>
        <dbReference type="ARBA" id="ARBA00004821"/>
    </source>
</evidence>
<dbReference type="UniPathway" id="UPA00538">
    <property type="reaction ID" value="UER00592"/>
</dbReference>
<comment type="similarity">
    <text evidence="2">Belongs to the LipB family.</text>
</comment>
<organism evidence="7 8">
    <name type="scientific">Dacryopinax primogenitus (strain DJM 731)</name>
    <name type="common">Brown rot fungus</name>
    <dbReference type="NCBI Taxonomy" id="1858805"/>
    <lineage>
        <taxon>Eukaryota</taxon>
        <taxon>Fungi</taxon>
        <taxon>Dikarya</taxon>
        <taxon>Basidiomycota</taxon>
        <taxon>Agaricomycotina</taxon>
        <taxon>Dacrymycetes</taxon>
        <taxon>Dacrymycetales</taxon>
        <taxon>Dacrymycetaceae</taxon>
        <taxon>Dacryopinax</taxon>
    </lineage>
</organism>
<dbReference type="PANTHER" id="PTHR10993">
    <property type="entry name" value="OCTANOYLTRANSFERASE"/>
    <property type="match status" value="1"/>
</dbReference>
<dbReference type="Gene3D" id="3.30.930.10">
    <property type="entry name" value="Bira Bifunctional Protein, Domain 2"/>
    <property type="match status" value="1"/>
</dbReference>
<dbReference type="InterPro" id="IPR004143">
    <property type="entry name" value="BPL_LPL_catalytic"/>
</dbReference>
<dbReference type="EMBL" id="JH795877">
    <property type="protein sequence ID" value="EJT97457.1"/>
    <property type="molecule type" value="Genomic_DNA"/>
</dbReference>
<dbReference type="OMA" id="GEVTYHC"/>
<dbReference type="GO" id="GO:0009249">
    <property type="term" value="P:protein lipoylation"/>
    <property type="evidence" value="ECO:0007669"/>
    <property type="project" value="InterPro"/>
</dbReference>
<dbReference type="PROSITE" id="PS51733">
    <property type="entry name" value="BPL_LPL_CATALYTIC"/>
    <property type="match status" value="1"/>
</dbReference>
<dbReference type="GO" id="GO:0033819">
    <property type="term" value="F:lipoyl(octanoyl) transferase activity"/>
    <property type="evidence" value="ECO:0007669"/>
    <property type="project" value="UniProtKB-EC"/>
</dbReference>
<dbReference type="Proteomes" id="UP000030653">
    <property type="component" value="Unassembled WGS sequence"/>
</dbReference>
<evidence type="ECO:0000313" key="7">
    <source>
        <dbReference type="EMBL" id="EJT97457.1"/>
    </source>
</evidence>
<keyword evidence="4 7" id="KW-0808">Transferase</keyword>
<evidence type="ECO:0000313" key="8">
    <source>
        <dbReference type="Proteomes" id="UP000030653"/>
    </source>
</evidence>
<keyword evidence="5" id="KW-0012">Acyltransferase</keyword>
<dbReference type="GeneID" id="63691774"/>
<evidence type="ECO:0000256" key="4">
    <source>
        <dbReference type="ARBA" id="ARBA00022679"/>
    </source>
</evidence>
<reference evidence="7 8" key="1">
    <citation type="journal article" date="2012" name="Science">
        <title>The Paleozoic origin of enzymatic lignin decomposition reconstructed from 31 fungal genomes.</title>
        <authorList>
            <person name="Floudas D."/>
            <person name="Binder M."/>
            <person name="Riley R."/>
            <person name="Barry K."/>
            <person name="Blanchette R.A."/>
            <person name="Henrissat B."/>
            <person name="Martinez A.T."/>
            <person name="Otillar R."/>
            <person name="Spatafora J.W."/>
            <person name="Yadav J.S."/>
            <person name="Aerts A."/>
            <person name="Benoit I."/>
            <person name="Boyd A."/>
            <person name="Carlson A."/>
            <person name="Copeland A."/>
            <person name="Coutinho P.M."/>
            <person name="de Vries R.P."/>
            <person name="Ferreira P."/>
            <person name="Findley K."/>
            <person name="Foster B."/>
            <person name="Gaskell J."/>
            <person name="Glotzer D."/>
            <person name="Gorecki P."/>
            <person name="Heitman J."/>
            <person name="Hesse C."/>
            <person name="Hori C."/>
            <person name="Igarashi K."/>
            <person name="Jurgens J.A."/>
            <person name="Kallen N."/>
            <person name="Kersten P."/>
            <person name="Kohler A."/>
            <person name="Kuees U."/>
            <person name="Kumar T.K.A."/>
            <person name="Kuo A."/>
            <person name="LaButti K."/>
            <person name="Larrondo L.F."/>
            <person name="Lindquist E."/>
            <person name="Ling A."/>
            <person name="Lombard V."/>
            <person name="Lucas S."/>
            <person name="Lundell T."/>
            <person name="Martin R."/>
            <person name="McLaughlin D.J."/>
            <person name="Morgenstern I."/>
            <person name="Morin E."/>
            <person name="Murat C."/>
            <person name="Nagy L.G."/>
            <person name="Nolan M."/>
            <person name="Ohm R.A."/>
            <person name="Patyshakuliyeva A."/>
            <person name="Rokas A."/>
            <person name="Ruiz-Duenas F.J."/>
            <person name="Sabat G."/>
            <person name="Salamov A."/>
            <person name="Samejima M."/>
            <person name="Schmutz J."/>
            <person name="Slot J.C."/>
            <person name="St John F."/>
            <person name="Stenlid J."/>
            <person name="Sun H."/>
            <person name="Sun S."/>
            <person name="Syed K."/>
            <person name="Tsang A."/>
            <person name="Wiebenga A."/>
            <person name="Young D."/>
            <person name="Pisabarro A."/>
            <person name="Eastwood D.C."/>
            <person name="Martin F."/>
            <person name="Cullen D."/>
            <person name="Grigoriev I.V."/>
            <person name="Hibbett D.S."/>
        </authorList>
    </citation>
    <scope>NUCLEOTIDE SEQUENCE [LARGE SCALE GENOMIC DNA]</scope>
    <source>
        <strain evidence="7 8">DJM-731 SS1</strain>
    </source>
</reference>
<dbReference type="STRING" id="1858805.M5G0Z5"/>
<dbReference type="InterPro" id="IPR045864">
    <property type="entry name" value="aa-tRNA-synth_II/BPL/LPL"/>
</dbReference>
<sequence>MPLPPVLYHIFPLPIPYLPTLALQNSIHHLQLNLRKSTQDNPDILLLLQHTPVYTAGRREVEVKELEAARLKSAGADWVKSDRGGLTTFHGPGQVVGYPLWDIGRIGMSARCYVNNVESSLRDYLQQTFSLRTLDPSPSPGLFTTPERKIASLGISVRHRLTAHGFSLNVLHEPVRWFDQVVACGLEGVGATSVQDELPSAGLGEGGMTGVAEGIATAFGGRFGRSMQRLDLDVLGGLEGGTKVRQELELLEREGRREWLREPLV</sequence>
<dbReference type="AlphaFoldDB" id="M5G0Z5"/>
<dbReference type="EC" id="2.3.1.181" evidence="3"/>
<evidence type="ECO:0000259" key="6">
    <source>
        <dbReference type="PROSITE" id="PS51733"/>
    </source>
</evidence>
<gene>
    <name evidence="7" type="ORF">DACRYDRAFT_85030</name>
</gene>
<comment type="pathway">
    <text evidence="1">Protein modification; protein lipoylation via endogenous pathway; protein N(6)-(lipoyl)lysine from octanoyl-[acyl-carrier-protein]: step 1/2.</text>
</comment>
<proteinExistence type="inferred from homology"/>
<dbReference type="PROSITE" id="PS01313">
    <property type="entry name" value="LIPB"/>
    <property type="match status" value="1"/>
</dbReference>
<dbReference type="Pfam" id="PF21948">
    <property type="entry name" value="LplA-B_cat"/>
    <property type="match status" value="1"/>
</dbReference>
<evidence type="ECO:0000256" key="3">
    <source>
        <dbReference type="ARBA" id="ARBA00012334"/>
    </source>
</evidence>
<evidence type="ECO:0000256" key="2">
    <source>
        <dbReference type="ARBA" id="ARBA00007907"/>
    </source>
</evidence>
<dbReference type="InterPro" id="IPR000544">
    <property type="entry name" value="Octanoyltransferase"/>
</dbReference>
<protein>
    <recommendedName>
        <fullName evidence="3">lipoyl(octanoyl) transferase</fullName>
        <ecNumber evidence="3">2.3.1.181</ecNumber>
    </recommendedName>
</protein>
<dbReference type="PANTHER" id="PTHR10993:SF7">
    <property type="entry name" value="LIPOYLTRANSFERASE 2, MITOCHONDRIAL-RELATED"/>
    <property type="match status" value="1"/>
</dbReference>
<dbReference type="RefSeq" id="XP_040624355.1">
    <property type="nucleotide sequence ID" value="XM_040776712.1"/>
</dbReference>
<name>M5G0Z5_DACPD</name>
<evidence type="ECO:0000256" key="5">
    <source>
        <dbReference type="ARBA" id="ARBA00023315"/>
    </source>
</evidence>